<dbReference type="HOGENOM" id="CLU_3154572_0_0_6"/>
<proteinExistence type="predicted"/>
<protein>
    <submittedName>
        <fullName evidence="1">Uncharacterized protein</fullName>
    </submittedName>
</protein>
<dbReference type="AlphaFoldDB" id="Q65US5"/>
<dbReference type="EMBL" id="AE016827">
    <property type="protein sequence ID" value="AAU37285.1"/>
    <property type="molecule type" value="Genomic_DNA"/>
</dbReference>
<dbReference type="KEGG" id="msu:MS0678"/>
<keyword evidence="2" id="KW-1185">Reference proteome</keyword>
<evidence type="ECO:0000313" key="2">
    <source>
        <dbReference type="Proteomes" id="UP000000607"/>
    </source>
</evidence>
<accession>Q65US5</accession>
<organism evidence="1 2">
    <name type="scientific">Mannheimia succiniciproducens (strain KCTC 0769BP / MBEL55E)</name>
    <dbReference type="NCBI Taxonomy" id="221988"/>
    <lineage>
        <taxon>Bacteria</taxon>
        <taxon>Pseudomonadati</taxon>
        <taxon>Pseudomonadota</taxon>
        <taxon>Gammaproteobacteria</taxon>
        <taxon>Pasteurellales</taxon>
        <taxon>Pasteurellaceae</taxon>
        <taxon>Basfia</taxon>
    </lineage>
</organism>
<gene>
    <name evidence="1" type="ordered locus">MS0678</name>
</gene>
<name>Q65US5_MANSM</name>
<sequence>MRDNHYFLLYRLKNNLVLMDIQKTMLLNSKGVKRISGEWQNSGVTMSY</sequence>
<dbReference type="STRING" id="221988.MS0678"/>
<evidence type="ECO:0000313" key="1">
    <source>
        <dbReference type="EMBL" id="AAU37285.1"/>
    </source>
</evidence>
<dbReference type="Proteomes" id="UP000000607">
    <property type="component" value="Chromosome"/>
</dbReference>
<reference evidence="1 2" key="1">
    <citation type="journal article" date="2004" name="Nat. Biotechnol.">
        <title>The genome sequence of the capnophilic rumen bacterium Mannheimia succiniciproducens.</title>
        <authorList>
            <person name="Hong S.H."/>
            <person name="Kim J.S."/>
            <person name="Lee S.Y."/>
            <person name="In Y.H."/>
            <person name="Choi S.S."/>
            <person name="Rih J.-K."/>
            <person name="Kim C.H."/>
            <person name="Jeong H."/>
            <person name="Hur C.G."/>
            <person name="Kim J.J."/>
        </authorList>
    </citation>
    <scope>NUCLEOTIDE SEQUENCE [LARGE SCALE GENOMIC DNA]</scope>
    <source>
        <strain evidence="2">KCTC 0769BP / MBEL55E</strain>
    </source>
</reference>